<organism evidence="2 3">
    <name type="scientific">Scytonema hofmannii FACHB-248</name>
    <dbReference type="NCBI Taxonomy" id="1842502"/>
    <lineage>
        <taxon>Bacteria</taxon>
        <taxon>Bacillati</taxon>
        <taxon>Cyanobacteriota</taxon>
        <taxon>Cyanophyceae</taxon>
        <taxon>Nostocales</taxon>
        <taxon>Scytonemataceae</taxon>
        <taxon>Scytonema</taxon>
    </lineage>
</organism>
<proteinExistence type="predicted"/>
<feature type="transmembrane region" description="Helical" evidence="1">
    <location>
        <begin position="61"/>
        <end position="89"/>
    </location>
</feature>
<keyword evidence="3" id="KW-1185">Reference proteome</keyword>
<keyword evidence="1" id="KW-0472">Membrane</keyword>
<reference evidence="2 3" key="1">
    <citation type="journal article" date="2020" name="ISME J.">
        <title>Comparative genomics reveals insights into cyanobacterial evolution and habitat adaptation.</title>
        <authorList>
            <person name="Chen M.Y."/>
            <person name="Teng W.K."/>
            <person name="Zhao L."/>
            <person name="Hu C.X."/>
            <person name="Zhou Y.K."/>
            <person name="Han B.P."/>
            <person name="Song L.R."/>
            <person name="Shu W.S."/>
        </authorList>
    </citation>
    <scope>NUCLEOTIDE SEQUENCE [LARGE SCALE GENOMIC DNA]</scope>
    <source>
        <strain evidence="2 3">FACHB-248</strain>
    </source>
</reference>
<name>A0ABR8GVX0_9CYAN</name>
<feature type="transmembrane region" description="Helical" evidence="1">
    <location>
        <begin position="101"/>
        <end position="121"/>
    </location>
</feature>
<gene>
    <name evidence="2" type="ORF">H6G81_22755</name>
</gene>
<accession>A0ABR8GVX0</accession>
<comment type="caution">
    <text evidence="2">The sequence shown here is derived from an EMBL/GenBank/DDBJ whole genome shotgun (WGS) entry which is preliminary data.</text>
</comment>
<sequence>MNEIVFYCLKMKFFKNIIEIFAGILAGYHIGKYASYFFYFIAFFPQVIYNFDGGGGSPAPIYLFFLSFPIGFIVAIIILSINLVLLAFLPKIGVISSTISLIMGCYLCVAIVLNILSGNTIHLPLLF</sequence>
<feature type="transmembrane region" description="Helical" evidence="1">
    <location>
        <begin position="20"/>
        <end position="41"/>
    </location>
</feature>
<keyword evidence="1" id="KW-0812">Transmembrane</keyword>
<dbReference type="Proteomes" id="UP000660380">
    <property type="component" value="Unassembled WGS sequence"/>
</dbReference>
<evidence type="ECO:0000313" key="2">
    <source>
        <dbReference type="EMBL" id="MBD2607270.1"/>
    </source>
</evidence>
<evidence type="ECO:0000313" key="3">
    <source>
        <dbReference type="Proteomes" id="UP000660380"/>
    </source>
</evidence>
<protein>
    <submittedName>
        <fullName evidence="2">Uncharacterized protein</fullName>
    </submittedName>
</protein>
<dbReference type="EMBL" id="JACJTA010000059">
    <property type="protein sequence ID" value="MBD2607270.1"/>
    <property type="molecule type" value="Genomic_DNA"/>
</dbReference>
<evidence type="ECO:0000256" key="1">
    <source>
        <dbReference type="SAM" id="Phobius"/>
    </source>
</evidence>
<dbReference type="RefSeq" id="WP_038298109.1">
    <property type="nucleotide sequence ID" value="NZ_JACJTA010000059.1"/>
</dbReference>
<keyword evidence="1" id="KW-1133">Transmembrane helix</keyword>